<keyword evidence="1" id="KW-0732">Signal</keyword>
<dbReference type="RefSeq" id="WP_136826994.1">
    <property type="nucleotide sequence ID" value="NZ_SWBP01000004.1"/>
</dbReference>
<evidence type="ECO:0008006" key="4">
    <source>
        <dbReference type="Google" id="ProtNLM"/>
    </source>
</evidence>
<sequence length="159" mass="19295">MKNAYLLLITFFAYSNIVLAQNKTFENSYAHYKIDFNENKNIKNPIHKLDNDLDSIFKLEKNYEFELRIWERGGLDNYSKVFILTLKDYKWNAKYFDWDFNIKKDFKLKEIPLKTADMNKLWQHIHDQHYVNQIPSAELISHRFINYYVDYENPEYSGG</sequence>
<proteinExistence type="predicted"/>
<name>A0A4U1BW08_9SPHI</name>
<reference evidence="2 3" key="1">
    <citation type="submission" date="2019-04" db="EMBL/GenBank/DDBJ databases">
        <title>Pedobacter sp. AR-3-17 sp. nov., isolated from Arctic soil.</title>
        <authorList>
            <person name="Dahal R.H."/>
            <person name="Kim D.-U."/>
        </authorList>
    </citation>
    <scope>NUCLEOTIDE SEQUENCE [LARGE SCALE GENOMIC DNA]</scope>
    <source>
        <strain evidence="2 3">AR-3-17</strain>
    </source>
</reference>
<keyword evidence="3" id="KW-1185">Reference proteome</keyword>
<accession>A0A4U1BW08</accession>
<feature type="signal peptide" evidence="1">
    <location>
        <begin position="1"/>
        <end position="20"/>
    </location>
</feature>
<dbReference type="AlphaFoldDB" id="A0A4U1BW08"/>
<dbReference type="Proteomes" id="UP000308181">
    <property type="component" value="Unassembled WGS sequence"/>
</dbReference>
<evidence type="ECO:0000313" key="3">
    <source>
        <dbReference type="Proteomes" id="UP000308181"/>
    </source>
</evidence>
<feature type="chain" id="PRO_5020950732" description="PLAT domain-containing protein" evidence="1">
    <location>
        <begin position="21"/>
        <end position="159"/>
    </location>
</feature>
<evidence type="ECO:0000256" key="1">
    <source>
        <dbReference type="SAM" id="SignalP"/>
    </source>
</evidence>
<dbReference type="EMBL" id="SWBP01000004">
    <property type="protein sequence ID" value="TKB97029.1"/>
    <property type="molecule type" value="Genomic_DNA"/>
</dbReference>
<comment type="caution">
    <text evidence="2">The sequence shown here is derived from an EMBL/GenBank/DDBJ whole genome shotgun (WGS) entry which is preliminary data.</text>
</comment>
<organism evidence="2 3">
    <name type="scientific">Pedobacter cryophilus</name>
    <dbReference type="NCBI Taxonomy" id="2571271"/>
    <lineage>
        <taxon>Bacteria</taxon>
        <taxon>Pseudomonadati</taxon>
        <taxon>Bacteroidota</taxon>
        <taxon>Sphingobacteriia</taxon>
        <taxon>Sphingobacteriales</taxon>
        <taxon>Sphingobacteriaceae</taxon>
        <taxon>Pedobacter</taxon>
    </lineage>
</organism>
<protein>
    <recommendedName>
        <fullName evidence="4">PLAT domain-containing protein</fullName>
    </recommendedName>
</protein>
<evidence type="ECO:0000313" key="2">
    <source>
        <dbReference type="EMBL" id="TKB97029.1"/>
    </source>
</evidence>
<gene>
    <name evidence="2" type="ORF">FA046_13250</name>
</gene>
<dbReference type="OrthoDB" id="776997at2"/>